<sequence length="84" mass="9110">MRRIDQTELEAMLYQALKAAPPTTKTAMRSKLAMESDRAHEAMAKHIAARLAGGSTAVVVADPVDNGYFDKRPGVWGKDEPGPD</sequence>
<protein>
    <recommendedName>
        <fullName evidence="3">DUF2191 domain-containing protein</fullName>
    </recommendedName>
</protein>
<keyword evidence="2" id="KW-1185">Reference proteome</keyword>
<name>A0ABM6MAM5_9SPHN</name>
<evidence type="ECO:0008006" key="3">
    <source>
        <dbReference type="Google" id="ProtNLM"/>
    </source>
</evidence>
<reference evidence="1 2" key="1">
    <citation type="submission" date="2017-03" db="EMBL/GenBank/DDBJ databases">
        <title>Complete genome sequence of Blastomonas fulva degrading microcsystin LR.</title>
        <authorList>
            <person name="Lee H.-g."/>
            <person name="Jin L."/>
            <person name="oh H.-M."/>
        </authorList>
    </citation>
    <scope>NUCLEOTIDE SEQUENCE [LARGE SCALE GENOMIC DNA]</scope>
    <source>
        <strain evidence="1 2">T2</strain>
    </source>
</reference>
<evidence type="ECO:0000313" key="2">
    <source>
        <dbReference type="Proteomes" id="UP000258016"/>
    </source>
</evidence>
<dbReference type="Proteomes" id="UP000258016">
    <property type="component" value="Chromosome"/>
</dbReference>
<organism evidence="1 2">
    <name type="scientific">Blastomonas fulva</name>
    <dbReference type="NCBI Taxonomy" id="1550728"/>
    <lineage>
        <taxon>Bacteria</taxon>
        <taxon>Pseudomonadati</taxon>
        <taxon>Pseudomonadota</taxon>
        <taxon>Alphaproteobacteria</taxon>
        <taxon>Sphingomonadales</taxon>
        <taxon>Sphingomonadaceae</taxon>
        <taxon>Blastomonas</taxon>
    </lineage>
</organism>
<dbReference type="RefSeq" id="WP_054134665.1">
    <property type="nucleotide sequence ID" value="NZ_JBHYGO010000001.1"/>
</dbReference>
<proteinExistence type="predicted"/>
<gene>
    <name evidence="1" type="ORF">B5J99_17055</name>
</gene>
<accession>A0ABM6MAM5</accession>
<dbReference type="EMBL" id="CP020083">
    <property type="protein sequence ID" value="ASR52953.1"/>
    <property type="molecule type" value="Genomic_DNA"/>
</dbReference>
<evidence type="ECO:0000313" key="1">
    <source>
        <dbReference type="EMBL" id="ASR52953.1"/>
    </source>
</evidence>